<accession>A0A7J8HM12</accession>
<sequence>MPDLSLHCSLSPSSGRLGRTRLSFIPRRKQNSSTVSTKAMSIPSPSTQRLSAFAQECWAHSGPMMGIILLNHYCPLMNKKKRNKTNPTLSIGAVPPTESPQQEGMHVTPQHLLHPIFEFRCRRLRTVGKNLGIWHSSPAAIRVMDQKVMETSEIR</sequence>
<protein>
    <submittedName>
        <fullName evidence="1">ADAM metallopeptidase with thrombospondin type 1 motif 9</fullName>
    </submittedName>
</protein>
<dbReference type="EMBL" id="JACASE010000004">
    <property type="protein sequence ID" value="KAF6473090.1"/>
    <property type="molecule type" value="Genomic_DNA"/>
</dbReference>
<name>A0A7J8HM12_ROUAE</name>
<comment type="caution">
    <text evidence="1">The sequence shown here is derived from an EMBL/GenBank/DDBJ whole genome shotgun (WGS) entry which is preliminary data.</text>
</comment>
<proteinExistence type="predicted"/>
<gene>
    <name evidence="1" type="ORF">HJG63_000318</name>
</gene>
<reference evidence="1 2" key="1">
    <citation type="journal article" date="2020" name="Nature">
        <title>Six reference-quality genomes reveal evolution of bat adaptations.</title>
        <authorList>
            <person name="Jebb D."/>
            <person name="Huang Z."/>
            <person name="Pippel M."/>
            <person name="Hughes G.M."/>
            <person name="Lavrichenko K."/>
            <person name="Devanna P."/>
            <person name="Winkler S."/>
            <person name="Jermiin L.S."/>
            <person name="Skirmuntt E.C."/>
            <person name="Katzourakis A."/>
            <person name="Burkitt-Gray L."/>
            <person name="Ray D.A."/>
            <person name="Sullivan K.A.M."/>
            <person name="Roscito J.G."/>
            <person name="Kirilenko B.M."/>
            <person name="Davalos L.M."/>
            <person name="Corthals A.P."/>
            <person name="Power M.L."/>
            <person name="Jones G."/>
            <person name="Ransome R.D."/>
            <person name="Dechmann D.K.N."/>
            <person name="Locatelli A.G."/>
            <person name="Puechmaille S.J."/>
            <person name="Fedrigo O."/>
            <person name="Jarvis E.D."/>
            <person name="Hiller M."/>
            <person name="Vernes S.C."/>
            <person name="Myers E.W."/>
            <person name="Teeling E.C."/>
        </authorList>
    </citation>
    <scope>NUCLEOTIDE SEQUENCE [LARGE SCALE GENOMIC DNA]</scope>
    <source>
        <strain evidence="1">MRouAeg1</strain>
        <tissue evidence="1">Muscle</tissue>
    </source>
</reference>
<evidence type="ECO:0000313" key="1">
    <source>
        <dbReference type="EMBL" id="KAF6473090.1"/>
    </source>
</evidence>
<dbReference type="AlphaFoldDB" id="A0A7J8HM12"/>
<evidence type="ECO:0000313" key="2">
    <source>
        <dbReference type="Proteomes" id="UP000593571"/>
    </source>
</evidence>
<organism evidence="1 2">
    <name type="scientific">Rousettus aegyptiacus</name>
    <name type="common">Egyptian fruit bat</name>
    <name type="synonym">Pteropus aegyptiacus</name>
    <dbReference type="NCBI Taxonomy" id="9407"/>
    <lineage>
        <taxon>Eukaryota</taxon>
        <taxon>Metazoa</taxon>
        <taxon>Chordata</taxon>
        <taxon>Craniata</taxon>
        <taxon>Vertebrata</taxon>
        <taxon>Euteleostomi</taxon>
        <taxon>Mammalia</taxon>
        <taxon>Eutheria</taxon>
        <taxon>Laurasiatheria</taxon>
        <taxon>Chiroptera</taxon>
        <taxon>Yinpterochiroptera</taxon>
        <taxon>Pteropodoidea</taxon>
        <taxon>Pteropodidae</taxon>
        <taxon>Rousettinae</taxon>
        <taxon>Rousettus</taxon>
    </lineage>
</organism>
<keyword evidence="2" id="KW-1185">Reference proteome</keyword>
<dbReference type="Proteomes" id="UP000593571">
    <property type="component" value="Unassembled WGS sequence"/>
</dbReference>